<evidence type="ECO:0000256" key="1">
    <source>
        <dbReference type="ARBA" id="ARBA00022670"/>
    </source>
</evidence>
<sequence>MSTDNKIITREEIRQEDKWAIEDLFTNDEDWKKEYALVKELCEKLQAYKGKLGESATVLVEFFNLLFKAEYHFERVYVYANQKYHEDTANAIYQNLADQANGLEVSLKSASAFCTPEILSIPEATITQFLASNEELELYRRILEEISRKKAHTLSAGEEALLADAGEVLGAPSNIYSMFNNADIKFPDIMGEDGDKVPVTHGRYVTYMESKDRRVRKEAFESVYSSYRSMKNTAASLFASNVKASMFAAKAKKYDSTIAMYLDDTDVPVEVYKNLIDTIHANLPKFYKYVALRKKLLGVDELHMYDVYAPLVSDVDMKYTFDQAREMVLEGLVPLGERYINLLKEGFDNRWIDIYENEGKRSGAYSWGAYGTHPYVLLNYHPNLDNVFTLAHEMGHALHTYHSNETQPYPYAGYKIFVAEVASTCNEALLIQHLLNKIDDKKQRAYLVNHFIESFKGTVFRQTMFAEFEMLAHAKAEEGEALTSEVLCKIYHDLNVKYYGEDMVIDSEIDMEWAKIPHFYTPFYVYQYATGFSAAIALSRKILKEGEKAVEDYIGFLRGGSSADPITLLRGAGVDMASKDPINEALALFEELVDELEELTK</sequence>
<evidence type="ECO:0000256" key="4">
    <source>
        <dbReference type="ARBA" id="ARBA00022833"/>
    </source>
</evidence>
<dbReference type="CDD" id="cd09608">
    <property type="entry name" value="M3B_PepF"/>
    <property type="match status" value="1"/>
</dbReference>
<evidence type="ECO:0000313" key="9">
    <source>
        <dbReference type="EMBL" id="SHL95067.1"/>
    </source>
</evidence>
<dbReference type="InterPro" id="IPR045090">
    <property type="entry name" value="Pept_M3A_M3B"/>
</dbReference>
<dbReference type="Gene3D" id="1.20.140.70">
    <property type="entry name" value="Oligopeptidase f, N-terminal domain"/>
    <property type="match status" value="1"/>
</dbReference>
<dbReference type="AlphaFoldDB" id="A0A1M7ETZ5"/>
<dbReference type="Pfam" id="PF01432">
    <property type="entry name" value="Peptidase_M3"/>
    <property type="match status" value="1"/>
</dbReference>
<dbReference type="RefSeq" id="WP_073281801.1">
    <property type="nucleotide sequence ID" value="NZ_FRCP01000005.1"/>
</dbReference>
<dbReference type="InterPro" id="IPR013647">
    <property type="entry name" value="OligopepF_N_dom"/>
</dbReference>
<reference evidence="9 10" key="1">
    <citation type="submission" date="2016-11" db="EMBL/GenBank/DDBJ databases">
        <authorList>
            <person name="Jaros S."/>
            <person name="Januszkiewicz K."/>
            <person name="Wedrychowicz H."/>
        </authorList>
    </citation>
    <scope>NUCLEOTIDE SEQUENCE [LARGE SCALE GENOMIC DNA]</scope>
    <source>
        <strain evidence="9 10">DSM 15930</strain>
    </source>
</reference>
<dbReference type="InterPro" id="IPR004438">
    <property type="entry name" value="Peptidase_M3B"/>
</dbReference>
<dbReference type="PANTHER" id="PTHR11804:SF84">
    <property type="entry name" value="SACCHAROLYSIN"/>
    <property type="match status" value="1"/>
</dbReference>
<comment type="similarity">
    <text evidence="6">Belongs to the peptidase M3B family.</text>
</comment>
<dbReference type="NCBIfam" id="TIGR00181">
    <property type="entry name" value="pepF"/>
    <property type="match status" value="1"/>
</dbReference>
<keyword evidence="4 6" id="KW-0862">Zinc</keyword>
<dbReference type="EC" id="3.4.24.-" evidence="6"/>
<evidence type="ECO:0000256" key="6">
    <source>
        <dbReference type="RuleBase" id="RU368091"/>
    </source>
</evidence>
<dbReference type="InterPro" id="IPR042088">
    <property type="entry name" value="OligoPept_F_C"/>
</dbReference>
<evidence type="ECO:0000256" key="3">
    <source>
        <dbReference type="ARBA" id="ARBA00022801"/>
    </source>
</evidence>
<name>A0A1M7ETZ5_9FIRM</name>
<organism evidence="9 10">
    <name type="scientific">Anaerosporobacter mobilis DSM 15930</name>
    <dbReference type="NCBI Taxonomy" id="1120996"/>
    <lineage>
        <taxon>Bacteria</taxon>
        <taxon>Bacillati</taxon>
        <taxon>Bacillota</taxon>
        <taxon>Clostridia</taxon>
        <taxon>Lachnospirales</taxon>
        <taxon>Lachnospiraceae</taxon>
        <taxon>Anaerosporobacter</taxon>
    </lineage>
</organism>
<dbReference type="Proteomes" id="UP000184038">
    <property type="component" value="Unassembled WGS sequence"/>
</dbReference>
<evidence type="ECO:0000259" key="8">
    <source>
        <dbReference type="Pfam" id="PF08439"/>
    </source>
</evidence>
<keyword evidence="2 6" id="KW-0479">Metal-binding</keyword>
<feature type="domain" description="Peptidase M3A/M3B catalytic" evidence="7">
    <location>
        <begin position="207"/>
        <end position="587"/>
    </location>
</feature>
<dbReference type="GO" id="GO:0006508">
    <property type="term" value="P:proteolysis"/>
    <property type="evidence" value="ECO:0007669"/>
    <property type="project" value="UniProtKB-KW"/>
</dbReference>
<dbReference type="Pfam" id="PF08439">
    <property type="entry name" value="Peptidase_M3_N"/>
    <property type="match status" value="1"/>
</dbReference>
<comment type="cofactor">
    <cofactor evidence="6">
        <name>Zn(2+)</name>
        <dbReference type="ChEBI" id="CHEBI:29105"/>
    </cofactor>
    <text evidence="6">Binds 1 zinc ion.</text>
</comment>
<dbReference type="InterPro" id="IPR001567">
    <property type="entry name" value="Pept_M3A_M3B_dom"/>
</dbReference>
<dbReference type="STRING" id="1120996.SAMN02746066_00182"/>
<evidence type="ECO:0000256" key="5">
    <source>
        <dbReference type="ARBA" id="ARBA00023049"/>
    </source>
</evidence>
<dbReference type="GO" id="GO:0046872">
    <property type="term" value="F:metal ion binding"/>
    <property type="evidence" value="ECO:0007669"/>
    <property type="project" value="UniProtKB-UniRule"/>
</dbReference>
<dbReference type="GO" id="GO:0006518">
    <property type="term" value="P:peptide metabolic process"/>
    <property type="evidence" value="ECO:0007669"/>
    <property type="project" value="TreeGrafter"/>
</dbReference>
<keyword evidence="3 6" id="KW-0378">Hydrolase</keyword>
<gene>
    <name evidence="9" type="ORF">SAMN02746066_00182</name>
</gene>
<proteinExistence type="inferred from homology"/>
<dbReference type="SUPFAM" id="SSF55486">
    <property type="entry name" value="Metalloproteases ('zincins'), catalytic domain"/>
    <property type="match status" value="1"/>
</dbReference>
<keyword evidence="10" id="KW-1185">Reference proteome</keyword>
<feature type="domain" description="Oligopeptidase F N-terminal" evidence="8">
    <location>
        <begin position="117"/>
        <end position="186"/>
    </location>
</feature>
<keyword evidence="5 6" id="KW-0482">Metalloprotease</keyword>
<accession>A0A1M7ETZ5</accession>
<comment type="function">
    <text evidence="6">Has oligopeptidase activity and degrades a variety of small bioactive peptides.</text>
</comment>
<evidence type="ECO:0000259" key="7">
    <source>
        <dbReference type="Pfam" id="PF01432"/>
    </source>
</evidence>
<keyword evidence="1 6" id="KW-0645">Protease</keyword>
<dbReference type="Gene3D" id="1.10.1370.20">
    <property type="entry name" value="Oligoendopeptidase f, C-terminal domain"/>
    <property type="match status" value="1"/>
</dbReference>
<dbReference type="OrthoDB" id="9766487at2"/>
<dbReference type="GO" id="GO:0004222">
    <property type="term" value="F:metalloendopeptidase activity"/>
    <property type="evidence" value="ECO:0007669"/>
    <property type="project" value="UniProtKB-UniRule"/>
</dbReference>
<dbReference type="Gene3D" id="1.10.287.830">
    <property type="entry name" value="putative peptidase helix hairpin domain like"/>
    <property type="match status" value="1"/>
</dbReference>
<dbReference type="EMBL" id="FRCP01000005">
    <property type="protein sequence ID" value="SHL95067.1"/>
    <property type="molecule type" value="Genomic_DNA"/>
</dbReference>
<dbReference type="PANTHER" id="PTHR11804">
    <property type="entry name" value="PROTEASE M3 THIMET OLIGOPEPTIDASE-RELATED"/>
    <property type="match status" value="1"/>
</dbReference>
<evidence type="ECO:0000256" key="2">
    <source>
        <dbReference type="ARBA" id="ARBA00022723"/>
    </source>
</evidence>
<protein>
    <recommendedName>
        <fullName evidence="6">Oligopeptidase F</fullName>
        <ecNumber evidence="6">3.4.24.-</ecNumber>
    </recommendedName>
</protein>
<evidence type="ECO:0000313" key="10">
    <source>
        <dbReference type="Proteomes" id="UP000184038"/>
    </source>
</evidence>